<evidence type="ECO:0000256" key="8">
    <source>
        <dbReference type="SAM" id="SignalP"/>
    </source>
</evidence>
<dbReference type="RefSeq" id="XP_073767460.1">
    <property type="nucleotide sequence ID" value="XM_073911359.1"/>
</dbReference>
<dbReference type="AlphaFoldDB" id="A0A286Y814"/>
<dbReference type="GeneID" id="335307"/>
<evidence type="ECO:0000256" key="7">
    <source>
        <dbReference type="ARBA" id="ARBA00023180"/>
    </source>
</evidence>
<dbReference type="GO" id="GO:0030368">
    <property type="term" value="F:interleukin-17 receptor activity"/>
    <property type="evidence" value="ECO:0007669"/>
    <property type="project" value="InterPro"/>
</dbReference>
<evidence type="ECO:0000313" key="12">
    <source>
        <dbReference type="RefSeq" id="XP_009302641.1"/>
    </source>
</evidence>
<evidence type="ECO:0000259" key="9">
    <source>
        <dbReference type="Pfam" id="PF08357"/>
    </source>
</evidence>
<keyword evidence="11" id="KW-1185">Reference proteome</keyword>
<keyword evidence="6 12" id="KW-0675">Receptor</keyword>
<sequence>MCVCVMSVWTLLQLLVCVCGVCGVDQPLEKVELSGGQQLTCGQAVFDCEVRSASPACMCENEGVSVSGLHVRLVQCGEQKAWSVCLQILLNVTATDTGDEASADDEEGDEDLESVLSSASVCVCCYYPVQQHSKTLHFTFNPTTLQDDKTIQGGVSLVVQVPKAEYGSPVVVVSPTNSTTELTIPTQEEACSRGLDAVYCKAPRLYSRSAPGAGAFLLYVSDVERWRTQEFLVCKRHERDGVCVKLPWRNASQEFGVSFSSVAPCLCFEICSSFPRVQYCPFMNETVSSRSVSVSLSVSSSPAAVLWNVTAPCRLKLEVRLCVWDWRNSSCSSAHTHTHSHTHRWTQTNHTHWQLQGEFLYVQRHPSLCVQVEVSGLGLLDPVCPFEVRRNHWSIPLVLCVCLLCVTMLGAYAVQGTLKTLVSSVDLLLVSPPDVDGVCVQMCVLSSSLSALGFSVSLDLCSGSALCAVGPGPWLHAALRRGGRVVLVVTPGACARAEEWSRGARPEEQELLEDRFCSEVFEASLSRLRGRAAGPFLLVQFEGHCPPQALPELLQGLPLFSLPRQSLGFITELTRGAAHTHTNTHLRAAARVLSGALRDSRRTHTHTLQHKHNNTHPDCWI</sequence>
<dbReference type="AGR" id="ZFIN:ZDB-GENE-030131-7247"/>
<keyword evidence="2" id="KW-0812">Transmembrane</keyword>
<proteinExistence type="predicted"/>
<evidence type="ECO:0000313" key="13">
    <source>
        <dbReference type="ZFIN" id="ZDB-GENE-030131-7247"/>
    </source>
</evidence>
<accession>A0A8M3B2C9</accession>
<keyword evidence="4" id="KW-1133">Transmembrane helix</keyword>
<name>A0A286Y814_DANRE</name>
<dbReference type="InterPro" id="IPR039465">
    <property type="entry name" value="IL-17_rcpt-like"/>
</dbReference>
<feature type="domain" description="SEFIR" evidence="9">
    <location>
        <begin position="443"/>
        <end position="573"/>
    </location>
</feature>
<evidence type="ECO:0000256" key="5">
    <source>
        <dbReference type="ARBA" id="ARBA00023136"/>
    </source>
</evidence>
<evidence type="ECO:0000313" key="10">
    <source>
        <dbReference type="Ensembl" id="ENSDARP00000143282"/>
    </source>
</evidence>
<dbReference type="ZFIN" id="ZDB-GENE-030131-7247">
    <property type="gene designation" value="wu:fl23c11"/>
</dbReference>
<dbReference type="PANTHER" id="PTHR15583">
    <property type="entry name" value="INTERLEUKIN-17 RECEPTOR"/>
    <property type="match status" value="1"/>
</dbReference>
<dbReference type="Pfam" id="PF08357">
    <property type="entry name" value="SEFIR"/>
    <property type="match status" value="1"/>
</dbReference>
<dbReference type="EMBL" id="FO904970">
    <property type="status" value="NOT_ANNOTATED_CDS"/>
    <property type="molecule type" value="Genomic_DNA"/>
</dbReference>
<comment type="subcellular location">
    <subcellularLocation>
        <location evidence="1">Membrane</location>
        <topology evidence="1">Single-pass type I membrane protein</topology>
    </subcellularLocation>
</comment>
<dbReference type="Ensembl" id="ENSDART00000175913.2">
    <property type="protein sequence ID" value="ENSDARP00000143282.1"/>
    <property type="gene ID" value="ENSDARG00000105863.2"/>
</dbReference>
<evidence type="ECO:0000256" key="4">
    <source>
        <dbReference type="ARBA" id="ARBA00022989"/>
    </source>
</evidence>
<reference evidence="10 11" key="1">
    <citation type="journal article" date="2013" name="Nature">
        <title>The zebrafish reference genome sequence and its relationship to the human genome.</title>
        <authorList>
            <consortium name="Genome Reference Consortium Zebrafish"/>
            <person name="Howe K."/>
            <person name="Clark M.D."/>
            <person name="Torroja C.F."/>
            <person name="Torrance J."/>
            <person name="Berthelot C."/>
            <person name="Muffato M."/>
            <person name="Collins J.E."/>
            <person name="Humphray S."/>
            <person name="McLaren K."/>
            <person name="Matthews L."/>
            <person name="McLaren S."/>
            <person name="Sealy I."/>
            <person name="Caccamo M."/>
            <person name="Churcher C."/>
            <person name="Scott C."/>
            <person name="Barrett J.C."/>
            <person name="Koch R."/>
            <person name="Rauch G.J."/>
            <person name="White S."/>
            <person name="Chow W."/>
            <person name="Kilian B."/>
            <person name="Quintais L.T."/>
            <person name="Guerra-Assuncao J.A."/>
            <person name="Zhou Y."/>
            <person name="Gu Y."/>
            <person name="Yen J."/>
            <person name="Vogel J.H."/>
            <person name="Eyre T."/>
            <person name="Redmond S."/>
            <person name="Banerjee R."/>
            <person name="Chi J."/>
            <person name="Fu B."/>
            <person name="Langley E."/>
            <person name="Maguire S.F."/>
            <person name="Laird G.K."/>
            <person name="Lloyd D."/>
            <person name="Kenyon E."/>
            <person name="Donaldson S."/>
            <person name="Sehra H."/>
            <person name="Almeida-King J."/>
            <person name="Loveland J."/>
            <person name="Trevanion S."/>
            <person name="Jones M."/>
            <person name="Quail M."/>
            <person name="Willey D."/>
            <person name="Hunt A."/>
            <person name="Burton J."/>
            <person name="Sims S."/>
            <person name="McLay K."/>
            <person name="Plumb B."/>
            <person name="Davis J."/>
            <person name="Clee C."/>
            <person name="Oliver K."/>
            <person name="Clark R."/>
            <person name="Riddle C."/>
            <person name="Elliot D."/>
            <person name="Eliott D."/>
            <person name="Threadgold G."/>
            <person name="Harden G."/>
            <person name="Ware D."/>
            <person name="Begum S."/>
            <person name="Mortimore B."/>
            <person name="Mortimer B."/>
            <person name="Kerry G."/>
            <person name="Heath P."/>
            <person name="Phillimore B."/>
            <person name="Tracey A."/>
            <person name="Corby N."/>
            <person name="Dunn M."/>
            <person name="Johnson C."/>
            <person name="Wood J."/>
            <person name="Clark S."/>
            <person name="Pelan S."/>
            <person name="Griffiths G."/>
            <person name="Smith M."/>
            <person name="Glithero R."/>
            <person name="Howden P."/>
            <person name="Barker N."/>
            <person name="Lloyd C."/>
            <person name="Stevens C."/>
            <person name="Harley J."/>
            <person name="Holt K."/>
            <person name="Panagiotidis G."/>
            <person name="Lovell J."/>
            <person name="Beasley H."/>
            <person name="Henderson C."/>
            <person name="Gordon D."/>
            <person name="Auger K."/>
            <person name="Wright D."/>
            <person name="Collins J."/>
            <person name="Raisen C."/>
            <person name="Dyer L."/>
            <person name="Leung K."/>
            <person name="Robertson L."/>
            <person name="Ambridge K."/>
            <person name="Leongamornlert D."/>
            <person name="McGuire S."/>
            <person name="Gilderthorp R."/>
            <person name="Griffiths C."/>
            <person name="Manthravadi D."/>
            <person name="Nichol S."/>
            <person name="Barker G."/>
            <person name="Whitehead S."/>
            <person name="Kay M."/>
            <person name="Brown J."/>
            <person name="Murnane C."/>
            <person name="Gray E."/>
            <person name="Humphries M."/>
            <person name="Sycamore N."/>
            <person name="Barker D."/>
            <person name="Saunders D."/>
            <person name="Wallis J."/>
            <person name="Babbage A."/>
            <person name="Hammond S."/>
            <person name="Mashreghi-Mohammadi M."/>
            <person name="Barr L."/>
            <person name="Martin S."/>
            <person name="Wray P."/>
            <person name="Ellington A."/>
            <person name="Matthews N."/>
            <person name="Ellwood M."/>
            <person name="Woodmansey R."/>
            <person name="Clark G."/>
            <person name="Cooper J."/>
            <person name="Cooper J."/>
            <person name="Tromans A."/>
            <person name="Grafham D."/>
            <person name="Skuce C."/>
            <person name="Pandian R."/>
            <person name="Andrews R."/>
            <person name="Harrison E."/>
            <person name="Kimberley A."/>
            <person name="Garnett J."/>
            <person name="Fosker N."/>
            <person name="Hall R."/>
            <person name="Garner P."/>
            <person name="Kelly D."/>
            <person name="Bird C."/>
            <person name="Palmer S."/>
            <person name="Gehring I."/>
            <person name="Berger A."/>
            <person name="Dooley C.M."/>
            <person name="Ersan-Urun Z."/>
            <person name="Eser C."/>
            <person name="Geiger H."/>
            <person name="Geisler M."/>
            <person name="Karotki L."/>
            <person name="Kirn A."/>
            <person name="Konantz J."/>
            <person name="Konantz M."/>
            <person name="Oberlander M."/>
            <person name="Rudolph-Geiger S."/>
            <person name="Teucke M."/>
            <person name="Lanz C."/>
            <person name="Raddatz G."/>
            <person name="Osoegawa K."/>
            <person name="Zhu B."/>
            <person name="Rapp A."/>
            <person name="Widaa S."/>
            <person name="Langford C."/>
            <person name="Yang F."/>
            <person name="Schuster S.C."/>
            <person name="Carter N.P."/>
            <person name="Harrow J."/>
            <person name="Ning Z."/>
            <person name="Herrero J."/>
            <person name="Searle S.M."/>
            <person name="Enright A."/>
            <person name="Geisler R."/>
            <person name="Plasterk R.H."/>
            <person name="Lee C."/>
            <person name="Westerfield M."/>
            <person name="de Jong P.J."/>
            <person name="Zon L.I."/>
            <person name="Postlethwait J.H."/>
            <person name="Nusslein-Volhard C."/>
            <person name="Hubbard T.J."/>
            <person name="Roest Crollius H."/>
            <person name="Rogers J."/>
            <person name="Stemple D.L."/>
        </authorList>
    </citation>
    <scope>NUCLEOTIDE SEQUENCE [LARGE SCALE GENOMIC DNA]</scope>
    <source>
        <strain evidence="10">Tuebingen</strain>
    </source>
</reference>
<evidence type="ECO:0000256" key="1">
    <source>
        <dbReference type="ARBA" id="ARBA00004479"/>
    </source>
</evidence>
<dbReference type="STRING" id="7955.ENSDARP00000143282"/>
<dbReference type="GeneTree" id="ENSGT00940000175110"/>
<evidence type="ECO:0000313" key="11">
    <source>
        <dbReference type="Proteomes" id="UP000000437"/>
    </source>
</evidence>
<feature type="chain" id="PRO_5044572422" evidence="8">
    <location>
        <begin position="24"/>
        <end position="621"/>
    </location>
</feature>
<dbReference type="OrthoDB" id="9949622at2759"/>
<keyword evidence="3 8" id="KW-0732">Signal</keyword>
<dbReference type="OMA" id="QCPFATS"/>
<feature type="signal peptide" evidence="8">
    <location>
        <begin position="1"/>
        <end position="23"/>
    </location>
</feature>
<reference evidence="12" key="3">
    <citation type="submission" date="2025-04" db="UniProtKB">
        <authorList>
            <consortium name="RefSeq"/>
        </authorList>
    </citation>
    <scope>IDENTIFICATION</scope>
    <source>
        <strain evidence="12">Tuebingen</strain>
    </source>
</reference>
<dbReference type="Gene3D" id="3.40.50.11530">
    <property type="match status" value="1"/>
</dbReference>
<dbReference type="Bgee" id="ENSDARG00000105863">
    <property type="expression patterns" value="Expressed in pharyngeal gill and 11 other cell types or tissues"/>
</dbReference>
<dbReference type="RefSeq" id="XP_009302641.1">
    <property type="nucleotide sequence ID" value="XM_009304366.4"/>
</dbReference>
<dbReference type="RefSeq" id="XP_073767458.1">
    <property type="nucleotide sequence ID" value="XM_073911357.1"/>
</dbReference>
<dbReference type="RefSeq" id="XP_073767456.1">
    <property type="nucleotide sequence ID" value="XM_073911355.1"/>
</dbReference>
<dbReference type="RefSeq" id="XP_073767457.1">
    <property type="nucleotide sequence ID" value="XM_073911356.1"/>
</dbReference>
<dbReference type="RefSeq" id="XP_073767459.1">
    <property type="nucleotide sequence ID" value="XM_073911358.1"/>
</dbReference>
<dbReference type="InterPro" id="IPR013568">
    <property type="entry name" value="SEFIR_dom"/>
</dbReference>
<dbReference type="Proteomes" id="UP000000437">
    <property type="component" value="Chromosome 8"/>
</dbReference>
<dbReference type="GO" id="GO:0016020">
    <property type="term" value="C:membrane"/>
    <property type="evidence" value="ECO:0007669"/>
    <property type="project" value="UniProtKB-SubCell"/>
</dbReference>
<dbReference type="PANTHER" id="PTHR15583:SF12">
    <property type="entry name" value="INTERLEUKIN-17 RECEPTOR C"/>
    <property type="match status" value="1"/>
</dbReference>
<protein>
    <submittedName>
        <fullName evidence="12">Interleukin-17 receptor C isoform X2</fullName>
    </submittedName>
    <submittedName>
        <fullName evidence="10">Wu:fl23c11</fullName>
    </submittedName>
</protein>
<keyword evidence="7" id="KW-0325">Glycoprotein</keyword>
<accession>A0A286Y814</accession>
<evidence type="ECO:0000256" key="2">
    <source>
        <dbReference type="ARBA" id="ARBA00022692"/>
    </source>
</evidence>
<reference evidence="10" key="2">
    <citation type="submission" date="2017-10" db="UniProtKB">
        <authorList>
            <consortium name="Ensembl"/>
        </authorList>
    </citation>
    <scope>IDENTIFICATION</scope>
    <source>
        <strain evidence="10">Tuebingen</strain>
    </source>
</reference>
<keyword evidence="5" id="KW-0472">Membrane</keyword>
<evidence type="ECO:0000256" key="6">
    <source>
        <dbReference type="ARBA" id="ARBA00023170"/>
    </source>
</evidence>
<gene>
    <name evidence="12 13" type="ORF">wu:fl23c11</name>
</gene>
<organism evidence="10">
    <name type="scientific">Danio rerio</name>
    <name type="common">Zebrafish</name>
    <name type="synonym">Brachydanio rerio</name>
    <dbReference type="NCBI Taxonomy" id="7955"/>
    <lineage>
        <taxon>Eukaryota</taxon>
        <taxon>Metazoa</taxon>
        <taxon>Chordata</taxon>
        <taxon>Craniata</taxon>
        <taxon>Vertebrata</taxon>
        <taxon>Euteleostomi</taxon>
        <taxon>Actinopterygii</taxon>
        <taxon>Neopterygii</taxon>
        <taxon>Teleostei</taxon>
        <taxon>Ostariophysi</taxon>
        <taxon>Cypriniformes</taxon>
        <taxon>Danionidae</taxon>
        <taxon>Danioninae</taxon>
        <taxon>Danio</taxon>
    </lineage>
</organism>
<evidence type="ECO:0000256" key="3">
    <source>
        <dbReference type="ARBA" id="ARBA00022729"/>
    </source>
</evidence>